<evidence type="ECO:0000313" key="10">
    <source>
        <dbReference type="EMBL" id="OMJ22182.1"/>
    </source>
</evidence>
<dbReference type="AlphaFoldDB" id="A0A1R1Y5E5"/>
<keyword evidence="5" id="KW-0539">Nucleus</keyword>
<dbReference type="PANTHER" id="PTHR23215:SF0">
    <property type="entry name" value="BUB3-INTERACTING AND GLEBS MOTIF-CONTAINING PROTEIN ZNF207"/>
    <property type="match status" value="1"/>
</dbReference>
<dbReference type="GO" id="GO:0005634">
    <property type="term" value="C:nucleus"/>
    <property type="evidence" value="ECO:0007669"/>
    <property type="project" value="UniProtKB-SubCell"/>
</dbReference>
<evidence type="ECO:0000259" key="9">
    <source>
        <dbReference type="PROSITE" id="PS50808"/>
    </source>
</evidence>
<feature type="compositionally biased region" description="Pro residues" evidence="7">
    <location>
        <begin position="272"/>
        <end position="317"/>
    </location>
</feature>
<dbReference type="GO" id="GO:0003677">
    <property type="term" value="F:DNA binding"/>
    <property type="evidence" value="ECO:0007669"/>
    <property type="project" value="InterPro"/>
</dbReference>
<feature type="transmembrane region" description="Helical" evidence="8">
    <location>
        <begin position="445"/>
        <end position="464"/>
    </location>
</feature>
<comment type="caution">
    <text evidence="10">The sequence shown here is derived from an EMBL/GenBank/DDBJ whole genome shotgun (WGS) entry which is preliminary data.</text>
</comment>
<keyword evidence="8" id="KW-1133">Transmembrane helix</keyword>
<evidence type="ECO:0000256" key="6">
    <source>
        <dbReference type="PROSITE-ProRule" id="PRU00027"/>
    </source>
</evidence>
<dbReference type="CDD" id="cd20908">
    <property type="entry name" value="SUF4-like"/>
    <property type="match status" value="1"/>
</dbReference>
<dbReference type="PROSITE" id="PS00028">
    <property type="entry name" value="ZINC_FINGER_C2H2_1"/>
    <property type="match status" value="1"/>
</dbReference>
<dbReference type="InterPro" id="IPR003656">
    <property type="entry name" value="Znf_BED"/>
</dbReference>
<dbReference type="SMART" id="SM00355">
    <property type="entry name" value="ZnF_C2H2"/>
    <property type="match status" value="2"/>
</dbReference>
<feature type="domain" description="BED-type" evidence="9">
    <location>
        <begin position="7"/>
        <end position="66"/>
    </location>
</feature>
<feature type="region of interest" description="Disordered" evidence="7">
    <location>
        <begin position="167"/>
        <end position="435"/>
    </location>
</feature>
<accession>A0A1R1Y5E5</accession>
<feature type="compositionally biased region" description="Pro residues" evidence="7">
    <location>
        <begin position="326"/>
        <end position="335"/>
    </location>
</feature>
<evidence type="ECO:0000256" key="2">
    <source>
        <dbReference type="ARBA" id="ARBA00022723"/>
    </source>
</evidence>
<evidence type="ECO:0000256" key="3">
    <source>
        <dbReference type="ARBA" id="ARBA00022771"/>
    </source>
</evidence>
<evidence type="ECO:0000256" key="8">
    <source>
        <dbReference type="SAM" id="Phobius"/>
    </source>
</evidence>
<dbReference type="PANTHER" id="PTHR23215">
    <property type="entry name" value="ZINC FINGER PROTEIN 207"/>
    <property type="match status" value="1"/>
</dbReference>
<feature type="compositionally biased region" description="Polar residues" evidence="7">
    <location>
        <begin position="345"/>
        <end position="386"/>
    </location>
</feature>
<dbReference type="Proteomes" id="UP000187429">
    <property type="component" value="Unassembled WGS sequence"/>
</dbReference>
<feature type="compositionally biased region" description="Polar residues" evidence="7">
    <location>
        <begin position="189"/>
        <end position="200"/>
    </location>
</feature>
<feature type="compositionally biased region" description="Low complexity" evidence="7">
    <location>
        <begin position="112"/>
        <end position="122"/>
    </location>
</feature>
<protein>
    <submittedName>
        <fullName evidence="10">BUB3-interacting and GLEBS motif-containing protein</fullName>
    </submittedName>
</protein>
<evidence type="ECO:0000256" key="5">
    <source>
        <dbReference type="ARBA" id="ARBA00023242"/>
    </source>
</evidence>
<feature type="compositionally biased region" description="Low complexity" evidence="7">
    <location>
        <begin position="387"/>
        <end position="398"/>
    </location>
</feature>
<dbReference type="PROSITE" id="PS50808">
    <property type="entry name" value="ZF_BED"/>
    <property type="match status" value="1"/>
</dbReference>
<feature type="compositionally biased region" description="Low complexity" evidence="7">
    <location>
        <begin position="407"/>
        <end position="426"/>
    </location>
</feature>
<keyword evidence="3 6" id="KW-0863">Zinc-finger</keyword>
<dbReference type="Gene3D" id="3.30.160.60">
    <property type="entry name" value="Classic Zinc Finger"/>
    <property type="match status" value="1"/>
</dbReference>
<dbReference type="GO" id="GO:0008270">
    <property type="term" value="F:zinc ion binding"/>
    <property type="evidence" value="ECO:0007669"/>
    <property type="project" value="UniProtKB-KW"/>
</dbReference>
<reference evidence="11" key="1">
    <citation type="submission" date="2017-01" db="EMBL/GenBank/DDBJ databases">
        <authorList>
            <person name="Wang Y."/>
            <person name="White M."/>
            <person name="Kvist S."/>
            <person name="Moncalvo J.-M."/>
        </authorList>
    </citation>
    <scope>NUCLEOTIDE SEQUENCE [LARGE SCALE GENOMIC DNA]</scope>
    <source>
        <strain evidence="11">ID-206-W2</strain>
    </source>
</reference>
<keyword evidence="8" id="KW-0472">Membrane</keyword>
<proteinExistence type="predicted"/>
<evidence type="ECO:0000256" key="4">
    <source>
        <dbReference type="ARBA" id="ARBA00022833"/>
    </source>
</evidence>
<evidence type="ECO:0000256" key="1">
    <source>
        <dbReference type="ARBA" id="ARBA00004123"/>
    </source>
</evidence>
<evidence type="ECO:0000313" key="11">
    <source>
        <dbReference type="Proteomes" id="UP000187429"/>
    </source>
</evidence>
<dbReference type="OrthoDB" id="1306014at2759"/>
<feature type="compositionally biased region" description="Pro residues" evidence="7">
    <location>
        <begin position="173"/>
        <end position="187"/>
    </location>
</feature>
<keyword evidence="2" id="KW-0479">Metal-binding</keyword>
<keyword evidence="8" id="KW-0812">Transmembrane</keyword>
<comment type="subcellular location">
    <subcellularLocation>
        <location evidence="1">Nucleus</location>
    </subcellularLocation>
</comment>
<keyword evidence="4" id="KW-0862">Zinc</keyword>
<dbReference type="InterPro" id="IPR013087">
    <property type="entry name" value="Znf_C2H2_type"/>
</dbReference>
<organism evidence="10 11">
    <name type="scientific">Smittium culicis</name>
    <dbReference type="NCBI Taxonomy" id="133412"/>
    <lineage>
        <taxon>Eukaryota</taxon>
        <taxon>Fungi</taxon>
        <taxon>Fungi incertae sedis</taxon>
        <taxon>Zoopagomycota</taxon>
        <taxon>Kickxellomycotina</taxon>
        <taxon>Harpellomycetes</taxon>
        <taxon>Harpellales</taxon>
        <taxon>Legeriomycetaceae</taxon>
        <taxon>Smittium</taxon>
    </lineage>
</organism>
<sequence>MAKKRTKRELKPWCWYCDRDFDDLKILIQHQRAKHFKCLHCSKRLNTASGMVIHVAQVHKETVTKVPNSIEGRDSTELEIFGTTGIPEEMVEKRREKLFPNSDNKSSKKQKTSSSSATPSISEEQLKMQLELHRQNIKNIQESSTIPLQPPLPLPLNAPPLYPQHPISHAIPVPHPPSLGQRPPLPLPHNQNIPQNSLNHFNGYPTPPLPFSGTHQAPPFYPNSPARPSIPSPYTQHHHFPPPPAHLPHHIQRPPQLNPFNNHIPPNTISHAPPPIPHISSNPIPPPHSHPSSMRPPPIPLPHHPNLPHPIPPPHIPPNQSHNPHSLPPPPPNQLPPHHILANPNVLSNQPLAATPLSNSSLQNNTQPESPAISQGAQASTPAPTVSQSLISDTSSISKQAHPSIENSSLPTTTTLSNGSNSINTNHAINTKPTNPLNPTKKIKLVFDNSVYSMVSYFFYSFLLFYFVPYIAYLSIDTLLSGQIYFFFFFGKGI</sequence>
<dbReference type="EMBL" id="LSSM01002316">
    <property type="protein sequence ID" value="OMJ22182.1"/>
    <property type="molecule type" value="Genomic_DNA"/>
</dbReference>
<feature type="region of interest" description="Disordered" evidence="7">
    <location>
        <begin position="98"/>
        <end position="122"/>
    </location>
</feature>
<keyword evidence="11" id="KW-1185">Reference proteome</keyword>
<evidence type="ECO:0000256" key="7">
    <source>
        <dbReference type="SAM" id="MobiDB-lite"/>
    </source>
</evidence>
<gene>
    <name evidence="10" type="ORF">AYI69_g5489</name>
</gene>
<feature type="compositionally biased region" description="Polar residues" evidence="7">
    <location>
        <begin position="258"/>
        <end position="268"/>
    </location>
</feature>
<name>A0A1R1Y5E5_9FUNG</name>